<sequence>MADYPARNPFPARGTSSAEETSLPGFLSDWARSTPTALLPGVRDVVRQARAYLAAFDGDGGLHCLYGAHGIGKTHAARSMMAVVNEESPDAVQLYLRFQDDDFVAAYRRMVSQLPLSLLVELSLSYLDTLADDLSGRAVRPAAGESRRSGPFVPDPVESGEVLEEQAKEIAAVAGDWPQFQRALSYLTRPGFADDAYDWLCGRPISPESSRALGVSAQIDDPLTCRYGLQLLTRLVTRGGRPFVMVLDQCEKFLLDDGDPVPRNIGILHGLVEAVPRARGMLVLVASEAGWECMPQDLRQRLGAGACHMLPLTPGEATLVLATYINAVRQSDGDDVWPFTEAGVLELLRHSGGNVRLLLQLAWAAFEAAAPGGLIDAGLVATASARHGRAPSFAALATLVERELRACGLAAERVEENGAVTSFELPGGSAPRAVIRLSEAMFFDDEVAIADEMVTRRSGAPAAFTALLVTGYVSPTVLTVLREAMHVVLVADGSPGFGRALDELVKRLAAIPAGSGEPLPQDETLRELRTRMDDLVAARQGEVLALQRRLDDVAERLDRERQRRPDWPARRVELVERITEFRDARAATDWLEFSRAGTVAARRRTRLLSLLALTVVAAAVLFAAAPAVGMLPLRWALIVGGVAALVAAALLWRSPAASNVRHAVAGAESRRDLDRLAREAGTRAGPHAADPVGRYAYALREDPDDGYQRLVEAMLAEPLAIVRQALGRRLAVSERSPAQCVPDVLRGLREGCPEMLLLLARRQRHAESELPPRVLRDLPPELRVLVALANPGTLGLADGAMSRQPAELALEALGVRGLLHPLALAFRGGVSQIMPIEIPPSALRATAHLLSPLEPGGFGTYDWLPLIAEIDELFLFFEELLYYQEENRINRHKS</sequence>
<dbReference type="InterPro" id="IPR027417">
    <property type="entry name" value="P-loop_NTPase"/>
</dbReference>
<accession>A0A4R4WYC8</accession>
<protein>
    <submittedName>
        <fullName evidence="3">Uncharacterized protein</fullName>
    </submittedName>
</protein>
<comment type="caution">
    <text evidence="3">The sequence shown here is derived from an EMBL/GenBank/DDBJ whole genome shotgun (WGS) entry which is preliminary data.</text>
</comment>
<feature type="transmembrane region" description="Helical" evidence="2">
    <location>
        <begin position="633"/>
        <end position="652"/>
    </location>
</feature>
<feature type="transmembrane region" description="Helical" evidence="2">
    <location>
        <begin position="462"/>
        <end position="481"/>
    </location>
</feature>
<feature type="region of interest" description="Disordered" evidence="1">
    <location>
        <begin position="1"/>
        <end position="20"/>
    </location>
</feature>
<evidence type="ECO:0000313" key="3">
    <source>
        <dbReference type="EMBL" id="TDD22844.1"/>
    </source>
</evidence>
<keyword evidence="4" id="KW-1185">Reference proteome</keyword>
<reference evidence="3 4" key="1">
    <citation type="submission" date="2019-03" db="EMBL/GenBank/DDBJ databases">
        <title>Draft genome sequences of novel Actinobacteria.</title>
        <authorList>
            <person name="Sahin N."/>
            <person name="Ay H."/>
            <person name="Saygin H."/>
        </authorList>
    </citation>
    <scope>NUCLEOTIDE SEQUENCE [LARGE SCALE GENOMIC DNA]</scope>
    <source>
        <strain evidence="3 4">KC712</strain>
    </source>
</reference>
<name>A0A4R4WYC8_9ACTN</name>
<dbReference type="SUPFAM" id="SSF52540">
    <property type="entry name" value="P-loop containing nucleoside triphosphate hydrolases"/>
    <property type="match status" value="1"/>
</dbReference>
<dbReference type="Proteomes" id="UP000294543">
    <property type="component" value="Unassembled WGS sequence"/>
</dbReference>
<keyword evidence="2" id="KW-1133">Transmembrane helix</keyword>
<organism evidence="3 4">
    <name type="scientific">Nonomuraea diastatica</name>
    <dbReference type="NCBI Taxonomy" id="1848329"/>
    <lineage>
        <taxon>Bacteria</taxon>
        <taxon>Bacillati</taxon>
        <taxon>Actinomycetota</taxon>
        <taxon>Actinomycetes</taxon>
        <taxon>Streptosporangiales</taxon>
        <taxon>Streptosporangiaceae</taxon>
        <taxon>Nonomuraea</taxon>
    </lineage>
</organism>
<dbReference type="RefSeq" id="WP_132507271.1">
    <property type="nucleotide sequence ID" value="NZ_SMKP01000022.1"/>
</dbReference>
<dbReference type="AlphaFoldDB" id="A0A4R4WYC8"/>
<keyword evidence="2" id="KW-0812">Transmembrane</keyword>
<feature type="transmembrane region" description="Helical" evidence="2">
    <location>
        <begin position="607"/>
        <end position="627"/>
    </location>
</feature>
<gene>
    <name evidence="3" type="ORF">E1294_10475</name>
</gene>
<dbReference type="OrthoDB" id="3948083at2"/>
<evidence type="ECO:0000256" key="1">
    <source>
        <dbReference type="SAM" id="MobiDB-lite"/>
    </source>
</evidence>
<dbReference type="EMBL" id="SMKP01000022">
    <property type="protein sequence ID" value="TDD22844.1"/>
    <property type="molecule type" value="Genomic_DNA"/>
</dbReference>
<proteinExistence type="predicted"/>
<keyword evidence="2" id="KW-0472">Membrane</keyword>
<evidence type="ECO:0000313" key="4">
    <source>
        <dbReference type="Proteomes" id="UP000294543"/>
    </source>
</evidence>
<evidence type="ECO:0000256" key="2">
    <source>
        <dbReference type="SAM" id="Phobius"/>
    </source>
</evidence>